<comment type="caution">
    <text evidence="2">The sequence shown here is derived from an EMBL/GenBank/DDBJ whole genome shotgun (WGS) entry which is preliminary data.</text>
</comment>
<dbReference type="Pfam" id="PF26639">
    <property type="entry name" value="Het-6_barrel"/>
    <property type="match status" value="1"/>
</dbReference>
<dbReference type="InterPro" id="IPR052895">
    <property type="entry name" value="HetReg/Transcr_Mod"/>
</dbReference>
<sequence length="685" mass="77128">MQTDSRPRSLYSGLASGENIRILTLYPGIWTDHIHCALQSTPLQDAGRYNALSYTWNNDDNDLPSPTITCNGLSVSISHNLFLGLRQLRDKTSPVRLTSQVGMMRKIYEQSTEVIVWLGESGPNDDLGEAILPMLSEKERLWSLYQWHGDDRDFLKLKASMSQEGTARRDRALNERHDMADIFGAFRVMHALFNGVEASDIQELRHFSRTGPILKGFDALMKQRWWSRAWIVQEVVVAQHVTIRYGQLSAPWKLFAHAALQYEKGRLETHADSSYPYLEQQSLVQFSQKILEIETTRNEWRSIEPLGLLPLLRKFRSRSALDERDKVFALLGLVRFWRVQERKFSPDYSLSPLVVAFMTTKSMLASYGTLSVLAGTLRPLERSDSNPSWVVDWSFPPKLNEDTRLENLLWYDAGGGSGLIELHKQRVLKIEGTYLDEVISMGDELVETTIARVRPLIRSWNEHLVRSAYSRPSFSDYIGGGTVSEAFWRTICGNLKRTKPGEEGSDNVKRGFQRATDDGALSFEQFRSADYSFRRTTSIIGGVWKESNESDANIASGTSFLHAVECASTGRRFFVTKRGYIGTGPHTIAVGDYAVVVSGSQVPFILRKAPGSETCNNEFVEVLSSANAAQPTYVDAGKDAKAPKAQEHCSETHSRLYYVVGDAYVHGVMNGEFSDPGSRQSIFLV</sequence>
<dbReference type="Proteomes" id="UP001595075">
    <property type="component" value="Unassembled WGS sequence"/>
</dbReference>
<gene>
    <name evidence="2" type="ORF">VTL71DRAFT_15786</name>
</gene>
<feature type="domain" description="Heterokaryon incompatibility" evidence="1">
    <location>
        <begin position="49"/>
        <end position="234"/>
    </location>
</feature>
<evidence type="ECO:0000259" key="1">
    <source>
        <dbReference type="Pfam" id="PF06985"/>
    </source>
</evidence>
<evidence type="ECO:0000313" key="3">
    <source>
        <dbReference type="Proteomes" id="UP001595075"/>
    </source>
</evidence>
<organism evidence="2 3">
    <name type="scientific">Oculimacula yallundae</name>
    <dbReference type="NCBI Taxonomy" id="86028"/>
    <lineage>
        <taxon>Eukaryota</taxon>
        <taxon>Fungi</taxon>
        <taxon>Dikarya</taxon>
        <taxon>Ascomycota</taxon>
        <taxon>Pezizomycotina</taxon>
        <taxon>Leotiomycetes</taxon>
        <taxon>Helotiales</taxon>
        <taxon>Ploettnerulaceae</taxon>
        <taxon>Oculimacula</taxon>
    </lineage>
</organism>
<proteinExistence type="predicted"/>
<protein>
    <recommendedName>
        <fullName evidence="1">Heterokaryon incompatibility domain-containing protein</fullName>
    </recommendedName>
</protein>
<accession>A0ABR4CD64</accession>
<name>A0ABR4CD64_9HELO</name>
<reference evidence="2 3" key="1">
    <citation type="journal article" date="2024" name="Commun. Biol.">
        <title>Comparative genomic analysis of thermophilic fungi reveals convergent evolutionary adaptations and gene losses.</title>
        <authorList>
            <person name="Steindorff A.S."/>
            <person name="Aguilar-Pontes M.V."/>
            <person name="Robinson A.J."/>
            <person name="Andreopoulos B."/>
            <person name="LaButti K."/>
            <person name="Kuo A."/>
            <person name="Mondo S."/>
            <person name="Riley R."/>
            <person name="Otillar R."/>
            <person name="Haridas S."/>
            <person name="Lipzen A."/>
            <person name="Grimwood J."/>
            <person name="Schmutz J."/>
            <person name="Clum A."/>
            <person name="Reid I.D."/>
            <person name="Moisan M.C."/>
            <person name="Butler G."/>
            <person name="Nguyen T.T.M."/>
            <person name="Dewar K."/>
            <person name="Conant G."/>
            <person name="Drula E."/>
            <person name="Henrissat B."/>
            <person name="Hansel C."/>
            <person name="Singer S."/>
            <person name="Hutchinson M.I."/>
            <person name="de Vries R.P."/>
            <person name="Natvig D.O."/>
            <person name="Powell A.J."/>
            <person name="Tsang A."/>
            <person name="Grigoriev I.V."/>
        </authorList>
    </citation>
    <scope>NUCLEOTIDE SEQUENCE [LARGE SCALE GENOMIC DNA]</scope>
    <source>
        <strain evidence="2 3">CBS 494.80</strain>
    </source>
</reference>
<dbReference type="Pfam" id="PF06985">
    <property type="entry name" value="HET"/>
    <property type="match status" value="1"/>
</dbReference>
<dbReference type="EMBL" id="JAZHXI010000009">
    <property type="protein sequence ID" value="KAL2067690.1"/>
    <property type="molecule type" value="Genomic_DNA"/>
</dbReference>
<dbReference type="PANTHER" id="PTHR24148">
    <property type="entry name" value="ANKYRIN REPEAT DOMAIN-CONTAINING PROTEIN 39 HOMOLOG-RELATED"/>
    <property type="match status" value="1"/>
</dbReference>
<dbReference type="InterPro" id="IPR010730">
    <property type="entry name" value="HET"/>
</dbReference>
<dbReference type="PANTHER" id="PTHR24148:SF64">
    <property type="entry name" value="HETEROKARYON INCOMPATIBILITY DOMAIN-CONTAINING PROTEIN"/>
    <property type="match status" value="1"/>
</dbReference>
<keyword evidence="3" id="KW-1185">Reference proteome</keyword>
<evidence type="ECO:0000313" key="2">
    <source>
        <dbReference type="EMBL" id="KAL2067690.1"/>
    </source>
</evidence>